<reference evidence="4 5" key="1">
    <citation type="submission" date="2018-11" db="EMBL/GenBank/DDBJ databases">
        <title>Sequencing the genomes of 1000 actinobacteria strains.</title>
        <authorList>
            <person name="Klenk H.-P."/>
        </authorList>
    </citation>
    <scope>NUCLEOTIDE SEQUENCE [LARGE SCALE GENOMIC DNA]</scope>
    <source>
        <strain evidence="4 5">DSM 14418</strain>
    </source>
</reference>
<dbReference type="Gene3D" id="3.40.50.1820">
    <property type="entry name" value="alpha/beta hydrolase"/>
    <property type="match status" value="1"/>
</dbReference>
<dbReference type="GO" id="GO:0004252">
    <property type="term" value="F:serine-type endopeptidase activity"/>
    <property type="evidence" value="ECO:0007669"/>
    <property type="project" value="TreeGrafter"/>
</dbReference>
<feature type="region of interest" description="Disordered" evidence="2">
    <location>
        <begin position="296"/>
        <end position="315"/>
    </location>
</feature>
<name>A0A3N5A1A5_9MICO</name>
<dbReference type="EMBL" id="RKRA01000001">
    <property type="protein sequence ID" value="RPF27135.1"/>
    <property type="molecule type" value="Genomic_DNA"/>
</dbReference>
<dbReference type="AlphaFoldDB" id="A0A3N5A1A5"/>
<evidence type="ECO:0000313" key="4">
    <source>
        <dbReference type="EMBL" id="RPF27135.1"/>
    </source>
</evidence>
<gene>
    <name evidence="4" type="ORF">EDD32_1604</name>
</gene>
<dbReference type="GO" id="GO:0006508">
    <property type="term" value="P:proteolysis"/>
    <property type="evidence" value="ECO:0007669"/>
    <property type="project" value="InterPro"/>
</dbReference>
<evidence type="ECO:0000313" key="5">
    <source>
        <dbReference type="Proteomes" id="UP000280726"/>
    </source>
</evidence>
<organism evidence="4 5">
    <name type="scientific">Georgenia muralis</name>
    <dbReference type="NCBI Taxonomy" id="154117"/>
    <lineage>
        <taxon>Bacteria</taxon>
        <taxon>Bacillati</taxon>
        <taxon>Actinomycetota</taxon>
        <taxon>Actinomycetes</taxon>
        <taxon>Micrococcales</taxon>
        <taxon>Bogoriellaceae</taxon>
        <taxon>Georgenia</taxon>
    </lineage>
</organism>
<dbReference type="OrthoDB" id="255603at2"/>
<keyword evidence="1" id="KW-0378">Hydrolase</keyword>
<dbReference type="SUPFAM" id="SSF53474">
    <property type="entry name" value="alpha/beta-Hydrolases"/>
    <property type="match status" value="1"/>
</dbReference>
<dbReference type="InterPro" id="IPR011042">
    <property type="entry name" value="6-blade_b-propeller_TolB-like"/>
</dbReference>
<evidence type="ECO:0000256" key="2">
    <source>
        <dbReference type="SAM" id="MobiDB-lite"/>
    </source>
</evidence>
<dbReference type="PANTHER" id="PTHR42776">
    <property type="entry name" value="SERINE PEPTIDASE S9 FAMILY MEMBER"/>
    <property type="match status" value="1"/>
</dbReference>
<dbReference type="Gene3D" id="2.120.10.30">
    <property type="entry name" value="TolB, C-terminal domain"/>
    <property type="match status" value="1"/>
</dbReference>
<accession>A0A3N5A1A5</accession>
<dbReference type="GO" id="GO:0004177">
    <property type="term" value="F:aminopeptidase activity"/>
    <property type="evidence" value="ECO:0007669"/>
    <property type="project" value="UniProtKB-KW"/>
</dbReference>
<comment type="caution">
    <text evidence="4">The sequence shown here is derived from an EMBL/GenBank/DDBJ whole genome shotgun (WGS) entry which is preliminary data.</text>
</comment>
<evidence type="ECO:0000259" key="3">
    <source>
        <dbReference type="Pfam" id="PF00326"/>
    </source>
</evidence>
<dbReference type="Pfam" id="PF00326">
    <property type="entry name" value="Peptidase_S9"/>
    <property type="match status" value="1"/>
</dbReference>
<proteinExistence type="predicted"/>
<keyword evidence="4" id="KW-0645">Protease</keyword>
<feature type="domain" description="Peptidase S9 prolyl oligopeptidase catalytic" evidence="3">
    <location>
        <begin position="400"/>
        <end position="610"/>
    </location>
</feature>
<keyword evidence="4" id="KW-0031">Aminopeptidase</keyword>
<dbReference type="InterPro" id="IPR029058">
    <property type="entry name" value="AB_hydrolase_fold"/>
</dbReference>
<dbReference type="SUPFAM" id="SSF82171">
    <property type="entry name" value="DPP6 N-terminal domain-like"/>
    <property type="match status" value="1"/>
</dbReference>
<dbReference type="InterPro" id="IPR001375">
    <property type="entry name" value="Peptidase_S9_cat"/>
</dbReference>
<sequence length="611" mass="65838">MTADPDAWPRPVWEMRLRAAQVELPEWAEHAPDRAVVVATHRGILQVHSWDVTTGRLVVATDRDQGTTECAIDPYGTWVWWFDDTAGDEWGRWRRQPFGSPPGHGVETPVDLPEAYDAGLLLARDGTVVVGRTDERGTHVHQLVVGAGEAGTAPVLLYSHPNDAGAAALSHDGNLVAIEHSERGDNRHPALRVVRTDTGAVVADLDDGPGMALTAHDFAPRDGDLRLLVGHERRGRAELAVWDLGTGDVHDVHLTGDDGRPLPGEVTAAWWYPDGRTVLAAVDHRARSRLYRHPLGTRTTTPVGPVDGSVSEAAPRPDGDVWLRWSSAATPRTVLSARTGREVLAPAGLRAAPSVPVQEVSAPGPGGPVHALLRLPAGEGPFPVVVDVHGGPAWHRSDAFSPHLAAWVDHGFAVVSVNYRGSTGYGSAWRDALEGRVGLTELEDVAAVHDHLVDRGLVDPARSVLAGASWGGYLTLLGLGTQPDRWTLGLADVPVADYVAAYHEEMPDLQAFDRSLFGGSPEQVPEAYRVASPITYAGRVRAPILITAGENDPRCPIGQIDNYVRAVRSREDYAGPVELYTYGSGHGSVVDDEEVEQLRRQLRFVAAHLNP</sequence>
<dbReference type="Proteomes" id="UP000280726">
    <property type="component" value="Unassembled WGS sequence"/>
</dbReference>
<protein>
    <submittedName>
        <fullName evidence="4">Dipeptidyl aminopeptidase/acylaminoacyl peptidase</fullName>
    </submittedName>
</protein>
<evidence type="ECO:0000256" key="1">
    <source>
        <dbReference type="ARBA" id="ARBA00022801"/>
    </source>
</evidence>
<keyword evidence="5" id="KW-1185">Reference proteome</keyword>
<dbReference type="PANTHER" id="PTHR42776:SF27">
    <property type="entry name" value="DIPEPTIDYL PEPTIDASE FAMILY MEMBER 6"/>
    <property type="match status" value="1"/>
</dbReference>
<dbReference type="RefSeq" id="WP_123916466.1">
    <property type="nucleotide sequence ID" value="NZ_RKRA01000001.1"/>
</dbReference>